<sequence length="1233" mass="137483">MHIVTLKKNIMKPKYIKYKNPVFLQTLDEVRNSLPYGIFNSLVYQLSKSYITKAALIACGLILGLKVSSQTPSIIPDDLELNIYNDQTEIKALNSIKLTNGFYVPAGSNVTIGISQFPSFSSKPTGARNYILTRTFRIPGVTAQTLNQPRNIGDENQTVQYFDGLGRNIQRVELMASPTYKDIVQYQEFDIYGRESIKYLPHVKNATGDGAYSPDARIDQMIYYARNGSWDQQGVKTDFPYAVTIFENSPASRVLEQGAPGNGWQPVIMGVPGGGHSVRSDYGSNVETATEMVKLWTVDYNAQGIPTGAKGTGKFTKGKLSRITVKDENWVSGKAGTVDEYRDSENRIVLKRIWNTNPQTKAEYPLDTYYIYGNFGNLYYVVPPAVTATSFTELATDPNFDKYIYAYRYDGRKRVVKKKVPGKGWDYLVYNNNDKVVFTRDAEQLKKNEWSFFKYDVFGKIVLTGVETGHMGDDHEDLQKALAEFTGPNWENRGTVLEGYTNNTIPQNTNNITVNQVNYYDSYDNIPGIPFTAHASYSKMLKTLPTVTKSRVLGTTTWLWTVNHYDNDGRITNIQSTNHIGGKDEITNTYNFPGELVKSVRVHTPKTGGSTTIVTNNTYDHIGRLTSSKEKIGEQAEVTLASNSYNEIGQLNTKFMGKLTTEPGYVDTTIYTYNERGWLSKSISPRFSQQLKYQDGTTPQWNGNISQQLWNDNEKLDATAKGFTYSYDKIGRLTGGTNGLSGTAGIAEVLEYDDMGNIKTLKRDALAVTAYTYNGNRLTGLTGGVSGNYTYFDNGSVKTDRMGMSFSYNYLNLPQVVSKAGVNITFLYDGSGAKLQKLSTIGATNPVKTTRDYVDGIEYNNGVIDIIHNSVGYALKSGNNYIYHYNLTDHLGNVRATLKRGSSVKIVDIVQRDNYYPFGKRKVVAGGNNKYLYNGKEIQDELGGQYDYRSRFYDAEIGRWNVVDPMAEKMRRHSPYNYAFDNPVRFIDPDGMEPFDWVRTNGGSVLYDSRVIDQQTATELYGGKYLPVGFKYTSSAGNNIELGEHGFFKSNQEVFNSPDLGEAEIMSGPVDHSGAIMKGGLVLAGGMLMDDITVIGIGDDIAIPGVLLAAGAGSILGKMSYELDKIRARRNAGPEGFQYALVANASGDYPIFTRGSASETGKQSLKQGEVWKYGETTSSDRYSTDYLNSIGKGLIMERQFYGNQMQIKVAEKIKIYNYFLINGQLPPGNKIFR</sequence>
<comment type="caution">
    <text evidence="2">The sequence shown here is derived from an EMBL/GenBank/DDBJ whole genome shotgun (WGS) entry which is preliminary data.</text>
</comment>
<dbReference type="STRING" id="558151.ACM46_20935"/>
<reference evidence="2 3" key="1">
    <citation type="journal article" date="2013" name="Int. J. Syst. Evol. Microbiol.">
        <title>Chryseobacterium angstadtii sp. nov., isolated from a newt tank.</title>
        <authorList>
            <person name="Kirk K.E."/>
            <person name="Hoffman J.A."/>
            <person name="Smith K.A."/>
            <person name="Strahan B.L."/>
            <person name="Failor K.C."/>
            <person name="Krebs J.E."/>
            <person name="Gale A.N."/>
            <person name="Do T.D."/>
            <person name="Sontag T.C."/>
            <person name="Batties A.M."/>
            <person name="Mistiszyn K."/>
            <person name="Newman J.D."/>
        </authorList>
    </citation>
    <scope>NUCLEOTIDE SEQUENCE [LARGE SCALE GENOMIC DNA]</scope>
    <source>
        <strain evidence="2 3">KM</strain>
    </source>
</reference>
<evidence type="ECO:0000313" key="2">
    <source>
        <dbReference type="EMBL" id="KMQ59545.1"/>
    </source>
</evidence>
<dbReference type="Proteomes" id="UP000036261">
    <property type="component" value="Unassembled WGS sequence"/>
</dbReference>
<gene>
    <name evidence="2" type="ORF">ACM46_20935</name>
</gene>
<dbReference type="InterPro" id="IPR022385">
    <property type="entry name" value="Rhs_assc_core"/>
</dbReference>
<feature type="domain" description="DUF6443" evidence="1">
    <location>
        <begin position="141"/>
        <end position="266"/>
    </location>
</feature>
<accession>A0A0J7KQM6</accession>
<dbReference type="InterPro" id="IPR045619">
    <property type="entry name" value="DUF6443"/>
</dbReference>
<keyword evidence="3" id="KW-1185">Reference proteome</keyword>
<dbReference type="AlphaFoldDB" id="A0A0J7KQM6"/>
<dbReference type="PATRIC" id="fig|558151.6.peg.4396"/>
<dbReference type="Pfam" id="PF20041">
    <property type="entry name" value="DUF6443"/>
    <property type="match status" value="1"/>
</dbReference>
<dbReference type="Gene3D" id="2.180.10.10">
    <property type="entry name" value="RHS repeat-associated core"/>
    <property type="match status" value="1"/>
</dbReference>
<protein>
    <recommendedName>
        <fullName evidence="1">DUF6443 domain-containing protein</fullName>
    </recommendedName>
</protein>
<organism evidence="2 3">
    <name type="scientific">Chryseobacterium angstadtii</name>
    <dbReference type="NCBI Taxonomy" id="558151"/>
    <lineage>
        <taxon>Bacteria</taxon>
        <taxon>Pseudomonadati</taxon>
        <taxon>Bacteroidota</taxon>
        <taxon>Flavobacteriia</taxon>
        <taxon>Flavobacteriales</taxon>
        <taxon>Weeksellaceae</taxon>
        <taxon>Chryseobacterium group</taxon>
        <taxon>Chryseobacterium</taxon>
    </lineage>
</organism>
<evidence type="ECO:0000313" key="3">
    <source>
        <dbReference type="Proteomes" id="UP000036261"/>
    </source>
</evidence>
<evidence type="ECO:0000259" key="1">
    <source>
        <dbReference type="Pfam" id="PF20041"/>
    </source>
</evidence>
<dbReference type="NCBIfam" id="TIGR03696">
    <property type="entry name" value="Rhs_assc_core"/>
    <property type="match status" value="1"/>
</dbReference>
<proteinExistence type="predicted"/>
<dbReference type="EMBL" id="LFND01000007">
    <property type="protein sequence ID" value="KMQ59545.1"/>
    <property type="molecule type" value="Genomic_DNA"/>
</dbReference>
<name>A0A0J7KQM6_9FLAO</name>